<accession>C1FGX8</accession>
<feature type="non-terminal residue" evidence="2">
    <location>
        <position position="448"/>
    </location>
</feature>
<evidence type="ECO:0000256" key="1">
    <source>
        <dbReference type="SAM" id="MobiDB-lite"/>
    </source>
</evidence>
<protein>
    <submittedName>
        <fullName evidence="2">Uncharacterized protein</fullName>
    </submittedName>
</protein>
<proteinExistence type="predicted"/>
<dbReference type="EMBL" id="CP001576">
    <property type="protein sequence ID" value="ACO69998.1"/>
    <property type="molecule type" value="Genomic_DNA"/>
</dbReference>
<dbReference type="RefSeq" id="XP_002508740.1">
    <property type="nucleotide sequence ID" value="XM_002508694.1"/>
</dbReference>
<reference evidence="2 3" key="1">
    <citation type="journal article" date="2009" name="Science">
        <title>Green evolution and dynamic adaptations revealed by genomes of the marine picoeukaryotes Micromonas.</title>
        <authorList>
            <person name="Worden A.Z."/>
            <person name="Lee J.H."/>
            <person name="Mock T."/>
            <person name="Rouze P."/>
            <person name="Simmons M.P."/>
            <person name="Aerts A.L."/>
            <person name="Allen A.E."/>
            <person name="Cuvelier M.L."/>
            <person name="Derelle E."/>
            <person name="Everett M.V."/>
            <person name="Foulon E."/>
            <person name="Grimwood J."/>
            <person name="Gundlach H."/>
            <person name="Henrissat B."/>
            <person name="Napoli C."/>
            <person name="McDonald S.M."/>
            <person name="Parker M.S."/>
            <person name="Rombauts S."/>
            <person name="Salamov A."/>
            <person name="Von Dassow P."/>
            <person name="Badger J.H."/>
            <person name="Coutinho P.M."/>
            <person name="Demir E."/>
            <person name="Dubchak I."/>
            <person name="Gentemann C."/>
            <person name="Eikrem W."/>
            <person name="Gready J.E."/>
            <person name="John U."/>
            <person name="Lanier W."/>
            <person name="Lindquist E.A."/>
            <person name="Lucas S."/>
            <person name="Mayer K.F."/>
            <person name="Moreau H."/>
            <person name="Not F."/>
            <person name="Otillar R."/>
            <person name="Panaud O."/>
            <person name="Pangilinan J."/>
            <person name="Paulsen I."/>
            <person name="Piegu B."/>
            <person name="Poliakov A."/>
            <person name="Robbens S."/>
            <person name="Schmutz J."/>
            <person name="Toulza E."/>
            <person name="Wyss T."/>
            <person name="Zelensky A."/>
            <person name="Zhou K."/>
            <person name="Armbrust E.V."/>
            <person name="Bhattacharya D."/>
            <person name="Goodenough U.W."/>
            <person name="Van de Peer Y."/>
            <person name="Grigoriev I.V."/>
        </authorList>
    </citation>
    <scope>NUCLEOTIDE SEQUENCE [LARGE SCALE GENOMIC DNA]</scope>
    <source>
        <strain evidence="3">RCC299 / NOUM17</strain>
    </source>
</reference>
<dbReference type="GeneID" id="8246748"/>
<feature type="compositionally biased region" description="Basic and acidic residues" evidence="1">
    <location>
        <begin position="40"/>
        <end position="49"/>
    </location>
</feature>
<feature type="region of interest" description="Disordered" evidence="1">
    <location>
        <begin position="40"/>
        <end position="111"/>
    </location>
</feature>
<sequence>MAMQEETPWIVHTLTVPKGLVAAAGAVAAKRAVVREQERLARESARARGEPVYGTRNYDSEDDSDDVDTPGGTSRPDTAARAERLLARMGSATTRSSSPAAKPPAPAGPDVEKLRELRQRLEEAEEALNENAKRGSGVGGALGQNAMQESEVIRIPWEELRTNQRDAAKIVSRVAQHGGEACAQISVKFKDRYLPVFVNFHFGWSYRMANTITKGAPLGEARDQDMTTKDTQFQMEGWPLDAYTMVFATQADALSYAHWHAHIGDPASPSLMKAAGAEFKLTEVACAKDMDYLAALRCRVARSLVTSEPFGLSAQLCCAHMGVPMLTQTLQDANSMLQYLVGASEAPEDLLVKLDTRGARTALLEYLDETEKLLTSPSLSYHLGANRIMVKNLATLRKAESESSGILGDEPLEKLREVNTWLAVSETCVTRGLYMITLKRDEVVEIKR</sequence>
<organism evidence="2 3">
    <name type="scientific">Micromonas commoda (strain RCC299 / NOUM17 / CCMP2709)</name>
    <name type="common">Picoplanktonic green alga</name>
    <dbReference type="NCBI Taxonomy" id="296587"/>
    <lineage>
        <taxon>Eukaryota</taxon>
        <taxon>Viridiplantae</taxon>
        <taxon>Chlorophyta</taxon>
        <taxon>Mamiellophyceae</taxon>
        <taxon>Mamiellales</taxon>
        <taxon>Mamiellaceae</taxon>
        <taxon>Micromonas</taxon>
    </lineage>
</organism>
<dbReference type="KEGG" id="mis:MICPUN_53737"/>
<dbReference type="AlphaFoldDB" id="C1FGX8"/>
<evidence type="ECO:0000313" key="2">
    <source>
        <dbReference type="EMBL" id="ACO69998.1"/>
    </source>
</evidence>
<name>C1FGX8_MICCC</name>
<dbReference type="InParanoid" id="C1FGX8"/>
<feature type="compositionally biased region" description="Low complexity" evidence="1">
    <location>
        <begin position="90"/>
        <end position="100"/>
    </location>
</feature>
<gene>
    <name evidence="2" type="ORF">MICPUN_53737</name>
</gene>
<keyword evidence="3" id="KW-1185">Reference proteome</keyword>
<dbReference type="Proteomes" id="UP000002009">
    <property type="component" value="Chromosome 10"/>
</dbReference>
<dbReference type="OrthoDB" id="8349at13792"/>
<evidence type="ECO:0000313" key="3">
    <source>
        <dbReference type="Proteomes" id="UP000002009"/>
    </source>
</evidence>